<evidence type="ECO:0000313" key="3">
    <source>
        <dbReference type="Proteomes" id="UP000237466"/>
    </source>
</evidence>
<dbReference type="AlphaFoldDB" id="A0A2S3R1Z1"/>
<reference evidence="2 3" key="1">
    <citation type="journal article" date="2018" name="Front. Microbiol.">
        <title>Phylogeny of Vibrio vulnificus from the Analysis of the Core-Genome: Implications for Intra-Species Taxonomy.</title>
        <authorList>
            <person name="Roig F.J."/>
            <person name="Gonzalez-Candelas F."/>
            <person name="Sanjuan E."/>
            <person name="Fouz B."/>
            <person name="Feil E.J."/>
            <person name="Llorens C."/>
            <person name="Baker-Austin C."/>
            <person name="Oliver J.D."/>
            <person name="Danin-Poleg Y."/>
            <person name="Gibas C.J."/>
            <person name="Kashi Y."/>
            <person name="Gulig P.A."/>
            <person name="Morrison S.S."/>
            <person name="Amaro C."/>
        </authorList>
    </citation>
    <scope>NUCLEOTIDE SEQUENCE [LARGE SCALE GENOMIC DNA]</scope>
    <source>
        <strain evidence="2 3">CECT4608</strain>
    </source>
</reference>
<evidence type="ECO:0000256" key="1">
    <source>
        <dbReference type="SAM" id="Phobius"/>
    </source>
</evidence>
<keyword evidence="1" id="KW-1133">Transmembrane helix</keyword>
<evidence type="ECO:0000313" key="2">
    <source>
        <dbReference type="EMBL" id="POB47129.1"/>
    </source>
</evidence>
<keyword evidence="1" id="KW-0472">Membrane</keyword>
<dbReference type="EMBL" id="PDGH01000101">
    <property type="protein sequence ID" value="POB47129.1"/>
    <property type="molecule type" value="Genomic_DNA"/>
</dbReference>
<feature type="transmembrane region" description="Helical" evidence="1">
    <location>
        <begin position="52"/>
        <end position="70"/>
    </location>
</feature>
<dbReference type="Proteomes" id="UP000237466">
    <property type="component" value="Unassembled WGS sequence"/>
</dbReference>
<keyword evidence="1" id="KW-0812">Transmembrane</keyword>
<protein>
    <submittedName>
        <fullName evidence="2">Uncharacterized protein</fullName>
    </submittedName>
</protein>
<sequence length="78" mass="9042">MFFEFFDWKIKLGIVLTIALALGSVISFIYAWTAAVPTDAFSAVTKYLHYRWFAFFLVSTFSIGAATMKYHQNQLNRF</sequence>
<feature type="transmembrane region" description="Helical" evidence="1">
    <location>
        <begin position="12"/>
        <end position="32"/>
    </location>
</feature>
<gene>
    <name evidence="2" type="ORF">CRN52_13705</name>
</gene>
<comment type="caution">
    <text evidence="2">The sequence shown here is derived from an EMBL/GenBank/DDBJ whole genome shotgun (WGS) entry which is preliminary data.</text>
</comment>
<name>A0A2S3R1Z1_VIBVL</name>
<organism evidence="2 3">
    <name type="scientific">Vibrio vulnificus</name>
    <dbReference type="NCBI Taxonomy" id="672"/>
    <lineage>
        <taxon>Bacteria</taxon>
        <taxon>Pseudomonadati</taxon>
        <taxon>Pseudomonadota</taxon>
        <taxon>Gammaproteobacteria</taxon>
        <taxon>Vibrionales</taxon>
        <taxon>Vibrionaceae</taxon>
        <taxon>Vibrio</taxon>
    </lineage>
</organism>
<accession>A0A2S3R1Z1</accession>
<proteinExistence type="predicted"/>